<dbReference type="PATRIC" id="fig|69279.3.peg.2090"/>
<comment type="caution">
    <text evidence="2">The sequence shown here is derived from an EMBL/GenBank/DDBJ whole genome shotgun (WGS) entry which is preliminary data.</text>
</comment>
<gene>
    <name evidence="2" type="ORF">BG36_03435</name>
</gene>
<evidence type="ECO:0000313" key="3">
    <source>
        <dbReference type="Proteomes" id="UP000019849"/>
    </source>
</evidence>
<organism evidence="2 3">
    <name type="scientific">Aquamicrobium defluvii</name>
    <dbReference type="NCBI Taxonomy" id="69279"/>
    <lineage>
        <taxon>Bacteria</taxon>
        <taxon>Pseudomonadati</taxon>
        <taxon>Pseudomonadota</taxon>
        <taxon>Alphaproteobacteria</taxon>
        <taxon>Hyphomicrobiales</taxon>
        <taxon>Phyllobacteriaceae</taxon>
        <taxon>Aquamicrobium</taxon>
    </lineage>
</organism>
<sequence>MSKIVINNTTRKVEVHSTGRQGIQGPQGEPGPANTLTIGTVDAGETAGASITGDSPNQTLNLTLPIGPKGDTGDQGPIGPEPDPEPIIDAAVRRSIALNIVFGG</sequence>
<dbReference type="EMBL" id="JENY01000012">
    <property type="protein sequence ID" value="EXL08604.1"/>
    <property type="molecule type" value="Genomic_DNA"/>
</dbReference>
<name>A0A011TAF6_9HYPH</name>
<evidence type="ECO:0000313" key="2">
    <source>
        <dbReference type="EMBL" id="EXL08604.1"/>
    </source>
</evidence>
<dbReference type="AlphaFoldDB" id="A0A011TAF6"/>
<evidence type="ECO:0008006" key="4">
    <source>
        <dbReference type="Google" id="ProtNLM"/>
    </source>
</evidence>
<feature type="compositionally biased region" description="Low complexity" evidence="1">
    <location>
        <begin position="19"/>
        <end position="32"/>
    </location>
</feature>
<proteinExistence type="predicted"/>
<dbReference type="Proteomes" id="UP000019849">
    <property type="component" value="Unassembled WGS sequence"/>
</dbReference>
<evidence type="ECO:0000256" key="1">
    <source>
        <dbReference type="SAM" id="MobiDB-lite"/>
    </source>
</evidence>
<protein>
    <recommendedName>
        <fullName evidence="4">Collagen triple helix repeat protein</fullName>
    </recommendedName>
</protein>
<dbReference type="STRING" id="69279.BG36_03435"/>
<dbReference type="RefSeq" id="WP_035026268.1">
    <property type="nucleotide sequence ID" value="NZ_KK073886.1"/>
</dbReference>
<feature type="compositionally biased region" description="Polar residues" evidence="1">
    <location>
        <begin position="52"/>
        <end position="62"/>
    </location>
</feature>
<accession>A0A011TAF6</accession>
<feature type="compositionally biased region" description="Polar residues" evidence="1">
    <location>
        <begin position="1"/>
        <end position="10"/>
    </location>
</feature>
<dbReference type="HOGENOM" id="CLU_2244345_0_0_5"/>
<reference evidence="2 3" key="1">
    <citation type="submission" date="2014-02" db="EMBL/GenBank/DDBJ databases">
        <title>Aquamicrobium defluvii Genome sequencing.</title>
        <authorList>
            <person name="Wang X."/>
        </authorList>
    </citation>
    <scope>NUCLEOTIDE SEQUENCE [LARGE SCALE GENOMIC DNA]</scope>
    <source>
        <strain evidence="2 3">W13Z1</strain>
    </source>
</reference>
<feature type="region of interest" description="Disordered" evidence="1">
    <location>
        <begin position="1"/>
        <end position="86"/>
    </location>
</feature>